<dbReference type="RefSeq" id="WP_375357992.1">
    <property type="nucleotide sequence ID" value="NZ_JBHHMI010000038.1"/>
</dbReference>
<dbReference type="Proteomes" id="UP001580346">
    <property type="component" value="Unassembled WGS sequence"/>
</dbReference>
<reference evidence="2 3" key="1">
    <citation type="submission" date="2024-09" db="EMBL/GenBank/DDBJ databases">
        <title>Paenibacillus zeirhizospherea sp. nov., isolated from surface of the maize (Zea mays) roots in a horticulture field, Hungary.</title>
        <authorList>
            <person name="Marton D."/>
            <person name="Farkas M."/>
            <person name="Bedics A."/>
            <person name="Toth E."/>
            <person name="Tancsics A."/>
            <person name="Boka K."/>
            <person name="Maroti G."/>
            <person name="Kriszt B."/>
            <person name="Cserhati M."/>
        </authorList>
    </citation>
    <scope>NUCLEOTIDE SEQUENCE [LARGE SCALE GENOMIC DNA]</scope>
    <source>
        <strain evidence="2 3">KCTC 33519</strain>
    </source>
</reference>
<organism evidence="2 3">
    <name type="scientific">Paenibacillus enshidis</name>
    <dbReference type="NCBI Taxonomy" id="1458439"/>
    <lineage>
        <taxon>Bacteria</taxon>
        <taxon>Bacillati</taxon>
        <taxon>Bacillota</taxon>
        <taxon>Bacilli</taxon>
        <taxon>Bacillales</taxon>
        <taxon>Paenibacillaceae</taxon>
        <taxon>Paenibacillus</taxon>
    </lineage>
</organism>
<comment type="caution">
    <text evidence="2">The sequence shown here is derived from an EMBL/GenBank/DDBJ whole genome shotgun (WGS) entry which is preliminary data.</text>
</comment>
<dbReference type="EMBL" id="JBHHMI010000038">
    <property type="protein sequence ID" value="MFB5269722.1"/>
    <property type="molecule type" value="Genomic_DNA"/>
</dbReference>
<keyword evidence="3" id="KW-1185">Reference proteome</keyword>
<gene>
    <name evidence="2" type="ORF">ACE41H_23485</name>
</gene>
<sequence length="80" mass="8992">MKRRITGAIVEVNHTANQFKSSIVLLVDGKHIDVKSMLGLSITLFQDDEFKLEIHGPDEKEAKEAMLDVFAKNGLRVEII</sequence>
<dbReference type="InterPro" id="IPR035895">
    <property type="entry name" value="HPr-like_sf"/>
</dbReference>
<name>A0ABV5AZR1_9BACL</name>
<dbReference type="InterPro" id="IPR000032">
    <property type="entry name" value="HPr-like"/>
</dbReference>
<dbReference type="Pfam" id="PF00381">
    <property type="entry name" value="PTS-HPr"/>
    <property type="match status" value="1"/>
</dbReference>
<dbReference type="Gene3D" id="3.30.1340.10">
    <property type="entry name" value="HPr-like"/>
    <property type="match status" value="1"/>
</dbReference>
<evidence type="ECO:0000259" key="1">
    <source>
        <dbReference type="Pfam" id="PF00381"/>
    </source>
</evidence>
<accession>A0ABV5AZR1</accession>
<protein>
    <submittedName>
        <fullName evidence="2">HPr family phosphocarrier protein</fullName>
    </submittedName>
</protein>
<dbReference type="SUPFAM" id="SSF55594">
    <property type="entry name" value="HPr-like"/>
    <property type="match status" value="1"/>
</dbReference>
<proteinExistence type="predicted"/>
<evidence type="ECO:0000313" key="2">
    <source>
        <dbReference type="EMBL" id="MFB5269722.1"/>
    </source>
</evidence>
<feature type="domain" description="HPr" evidence="1">
    <location>
        <begin position="14"/>
        <end position="71"/>
    </location>
</feature>
<evidence type="ECO:0000313" key="3">
    <source>
        <dbReference type="Proteomes" id="UP001580346"/>
    </source>
</evidence>